<keyword evidence="2" id="KW-1185">Reference proteome</keyword>
<evidence type="ECO:0000313" key="2">
    <source>
        <dbReference type="Proteomes" id="UP000502665"/>
    </source>
</evidence>
<dbReference type="EMBL" id="CP049838">
    <property type="protein sequence ID" value="QJS99134.1"/>
    <property type="molecule type" value="Genomic_DNA"/>
</dbReference>
<sequence length="54" mass="6280">MGQRNRIRAQAGDPPRELNPLNMLHTVRIEAGRRHLDRDIVAAPWAEEREPGRR</sequence>
<dbReference type="Proteomes" id="UP000502665">
    <property type="component" value="Chromosome"/>
</dbReference>
<gene>
    <name evidence="1" type="ORF">G9272_01345</name>
</gene>
<accession>A0A6M4WIX1</accession>
<evidence type="ECO:0000313" key="1">
    <source>
        <dbReference type="EMBL" id="QJS99134.1"/>
    </source>
</evidence>
<name>A0A6M4WIX1_9ACTN</name>
<protein>
    <submittedName>
        <fullName evidence="1">Uncharacterized protein</fullName>
    </submittedName>
</protein>
<proteinExistence type="predicted"/>
<dbReference type="RefSeq" id="WP_171394788.1">
    <property type="nucleotide sequence ID" value="NZ_CP049838.1"/>
</dbReference>
<dbReference type="AlphaFoldDB" id="A0A6M4WIX1"/>
<organism evidence="1 2">
    <name type="scientific">Streptomyces asoensis</name>
    <dbReference type="NCBI Taxonomy" id="249586"/>
    <lineage>
        <taxon>Bacteria</taxon>
        <taxon>Bacillati</taxon>
        <taxon>Actinomycetota</taxon>
        <taxon>Actinomycetes</taxon>
        <taxon>Kitasatosporales</taxon>
        <taxon>Streptomycetaceae</taxon>
        <taxon>Streptomyces</taxon>
    </lineage>
</organism>
<reference evidence="1" key="1">
    <citation type="submission" date="2020-03" db="EMBL/GenBank/DDBJ databases">
        <title>Molecular networking-based the target discovery of potent antiproliferative macrolactams: 5/6/7/16 polycyclic ansamycins and glycosylated trienomycin from Streptomyces cacaoi subsp. asoensis.</title>
        <authorList>
            <person name="Liu L.-L."/>
        </authorList>
    </citation>
    <scope>NUCLEOTIDE SEQUENCE [LARGE SCALE GENOMIC DNA]</scope>
    <source>
        <strain evidence="1">H2S5</strain>
    </source>
</reference>